<evidence type="ECO:0000313" key="5">
    <source>
        <dbReference type="Proteomes" id="UP001314170"/>
    </source>
</evidence>
<evidence type="ECO:0000256" key="2">
    <source>
        <dbReference type="ARBA" id="ARBA00022604"/>
    </source>
</evidence>
<feature type="region of interest" description="Disordered" evidence="3">
    <location>
        <begin position="265"/>
        <end position="299"/>
    </location>
</feature>
<dbReference type="Pfam" id="PF05266">
    <property type="entry name" value="DUF724"/>
    <property type="match status" value="1"/>
</dbReference>
<evidence type="ECO:0000256" key="3">
    <source>
        <dbReference type="SAM" id="MobiDB-lite"/>
    </source>
</evidence>
<name>A0AAV1RVS5_9ROSI</name>
<reference evidence="4 5" key="1">
    <citation type="submission" date="2024-01" db="EMBL/GenBank/DDBJ databases">
        <authorList>
            <person name="Waweru B."/>
        </authorList>
    </citation>
    <scope>NUCLEOTIDE SEQUENCE [LARGE SCALE GENOMIC DNA]</scope>
</reference>
<sequence>MMTLFRPKTSHPSSSASAFLKFLLQQQMGISAFKSCSSKFSKEGPRNHISILRSNHGIEDETMIAAEDGGMQRHLQVTSQLDLTAEHIVARGGSTNTDLENPASKEVKLPTVHVGPVGMLVCQPETVEQGSSDMRDLQVEMIAQYPQMIAQYPQMHASVDGELAEHQLVPFVKKSPVWDMFESLEMVLFATVVEKTSELQLGDPRTVFNNYLETLADLKSYGFDVEAVVYRINGLLSIKESQEQLQSRSKEVEIQIAECTHDRTKLEEDIEDSQQEDTQTRRGARIGLVNEGEQRVRDY</sequence>
<evidence type="ECO:0000313" key="4">
    <source>
        <dbReference type="EMBL" id="CAK7339414.1"/>
    </source>
</evidence>
<keyword evidence="1" id="KW-0813">Transport</keyword>
<comment type="caution">
    <text evidence="4">The sequence shown here is derived from an EMBL/GenBank/DDBJ whole genome shotgun (WGS) entry which is preliminary data.</text>
</comment>
<proteinExistence type="predicted"/>
<accession>A0AAV1RVS5</accession>
<protein>
    <submittedName>
        <fullName evidence="4">Uncharacterized protein</fullName>
    </submittedName>
</protein>
<gene>
    <name evidence="4" type="ORF">DCAF_LOCUS14466</name>
</gene>
<keyword evidence="2" id="KW-0341">Growth regulation</keyword>
<dbReference type="InterPro" id="IPR007930">
    <property type="entry name" value="DUF724"/>
</dbReference>
<evidence type="ECO:0000256" key="1">
    <source>
        <dbReference type="ARBA" id="ARBA00022448"/>
    </source>
</evidence>
<dbReference type="Proteomes" id="UP001314170">
    <property type="component" value="Unassembled WGS sequence"/>
</dbReference>
<dbReference type="AlphaFoldDB" id="A0AAV1RVS5"/>
<dbReference type="EMBL" id="CAWUPB010001158">
    <property type="protein sequence ID" value="CAK7339414.1"/>
    <property type="molecule type" value="Genomic_DNA"/>
</dbReference>
<keyword evidence="5" id="KW-1185">Reference proteome</keyword>
<organism evidence="4 5">
    <name type="scientific">Dovyalis caffra</name>
    <dbReference type="NCBI Taxonomy" id="77055"/>
    <lineage>
        <taxon>Eukaryota</taxon>
        <taxon>Viridiplantae</taxon>
        <taxon>Streptophyta</taxon>
        <taxon>Embryophyta</taxon>
        <taxon>Tracheophyta</taxon>
        <taxon>Spermatophyta</taxon>
        <taxon>Magnoliopsida</taxon>
        <taxon>eudicotyledons</taxon>
        <taxon>Gunneridae</taxon>
        <taxon>Pentapetalae</taxon>
        <taxon>rosids</taxon>
        <taxon>fabids</taxon>
        <taxon>Malpighiales</taxon>
        <taxon>Salicaceae</taxon>
        <taxon>Flacourtieae</taxon>
        <taxon>Dovyalis</taxon>
    </lineage>
</organism>